<dbReference type="PANTHER" id="PTHR21266:SF60">
    <property type="entry name" value="3-KETOSTEROID-9-ALPHA-MONOOXYGENASE, OXYGENASE COMPONENT"/>
    <property type="match status" value="1"/>
</dbReference>
<dbReference type="Gene3D" id="3.90.380.10">
    <property type="entry name" value="Naphthalene 1,2-dioxygenase Alpha Subunit, Chain A, domain 1"/>
    <property type="match status" value="1"/>
</dbReference>
<feature type="domain" description="Rieske" evidence="6">
    <location>
        <begin position="58"/>
        <end position="161"/>
    </location>
</feature>
<dbReference type="GO" id="GO:0005737">
    <property type="term" value="C:cytoplasm"/>
    <property type="evidence" value="ECO:0007669"/>
    <property type="project" value="TreeGrafter"/>
</dbReference>
<keyword evidence="5" id="KW-0411">Iron-sulfur</keyword>
<keyword evidence="2" id="KW-0479">Metal-binding</keyword>
<dbReference type="InterPro" id="IPR017941">
    <property type="entry name" value="Rieske_2Fe-2S"/>
</dbReference>
<dbReference type="Pfam" id="PF00355">
    <property type="entry name" value="Rieske"/>
    <property type="match status" value="1"/>
</dbReference>
<evidence type="ECO:0000256" key="4">
    <source>
        <dbReference type="ARBA" id="ARBA00023004"/>
    </source>
</evidence>
<dbReference type="GO" id="GO:0051537">
    <property type="term" value="F:2 iron, 2 sulfur cluster binding"/>
    <property type="evidence" value="ECO:0007669"/>
    <property type="project" value="UniProtKB-KW"/>
</dbReference>
<dbReference type="SUPFAM" id="SSF50022">
    <property type="entry name" value="ISP domain"/>
    <property type="match status" value="1"/>
</dbReference>
<protein>
    <recommendedName>
        <fullName evidence="6">Rieske domain-containing protein</fullName>
    </recommendedName>
</protein>
<dbReference type="GO" id="GO:0046872">
    <property type="term" value="F:metal ion binding"/>
    <property type="evidence" value="ECO:0007669"/>
    <property type="project" value="UniProtKB-KW"/>
</dbReference>
<name>A0A6C0KF89_9ZZZZ</name>
<proteinExistence type="predicted"/>
<dbReference type="InterPro" id="IPR036922">
    <property type="entry name" value="Rieske_2Fe-2S_sf"/>
</dbReference>
<dbReference type="PROSITE" id="PS51296">
    <property type="entry name" value="RIESKE"/>
    <property type="match status" value="1"/>
</dbReference>
<dbReference type="Gene3D" id="2.102.10.10">
    <property type="entry name" value="Rieske [2Fe-2S] iron-sulphur domain"/>
    <property type="match status" value="1"/>
</dbReference>
<evidence type="ECO:0000256" key="2">
    <source>
        <dbReference type="ARBA" id="ARBA00022723"/>
    </source>
</evidence>
<keyword evidence="4" id="KW-0408">Iron</keyword>
<dbReference type="InterPro" id="IPR050584">
    <property type="entry name" value="Cholesterol_7-desaturase"/>
</dbReference>
<evidence type="ECO:0000256" key="5">
    <source>
        <dbReference type="ARBA" id="ARBA00023014"/>
    </source>
</evidence>
<keyword evidence="1" id="KW-0001">2Fe-2S</keyword>
<dbReference type="PANTHER" id="PTHR21266">
    <property type="entry name" value="IRON-SULFUR DOMAIN CONTAINING PROTEIN"/>
    <property type="match status" value="1"/>
</dbReference>
<organism evidence="7">
    <name type="scientific">viral metagenome</name>
    <dbReference type="NCBI Taxonomy" id="1070528"/>
    <lineage>
        <taxon>unclassified sequences</taxon>
        <taxon>metagenomes</taxon>
        <taxon>organismal metagenomes</taxon>
    </lineage>
</organism>
<dbReference type="SUPFAM" id="SSF55961">
    <property type="entry name" value="Bet v1-like"/>
    <property type="match status" value="1"/>
</dbReference>
<reference evidence="7" key="1">
    <citation type="journal article" date="2020" name="Nature">
        <title>Giant virus diversity and host interactions through global metagenomics.</title>
        <authorList>
            <person name="Schulz F."/>
            <person name="Roux S."/>
            <person name="Paez-Espino D."/>
            <person name="Jungbluth S."/>
            <person name="Walsh D.A."/>
            <person name="Denef V.J."/>
            <person name="McMahon K.D."/>
            <person name="Konstantinidis K.T."/>
            <person name="Eloe-Fadrosh E.A."/>
            <person name="Kyrpides N.C."/>
            <person name="Woyke T."/>
        </authorList>
    </citation>
    <scope>NUCLEOTIDE SEQUENCE</scope>
    <source>
        <strain evidence="7">GVMAG-S-3300012000-53</strain>
    </source>
</reference>
<accession>A0A6C0KF89</accession>
<evidence type="ECO:0000256" key="3">
    <source>
        <dbReference type="ARBA" id="ARBA00023002"/>
    </source>
</evidence>
<dbReference type="EMBL" id="MN740888">
    <property type="protein sequence ID" value="QHU16672.1"/>
    <property type="molecule type" value="Genomic_DNA"/>
</dbReference>
<dbReference type="AlphaFoldDB" id="A0A6C0KF89"/>
<dbReference type="GO" id="GO:0016491">
    <property type="term" value="F:oxidoreductase activity"/>
    <property type="evidence" value="ECO:0007669"/>
    <property type="project" value="UniProtKB-KW"/>
</dbReference>
<dbReference type="InterPro" id="IPR044043">
    <property type="entry name" value="VanA_C_cat"/>
</dbReference>
<dbReference type="Pfam" id="PF19112">
    <property type="entry name" value="VanA_C"/>
    <property type="match status" value="1"/>
</dbReference>
<evidence type="ECO:0000313" key="7">
    <source>
        <dbReference type="EMBL" id="QHU16672.1"/>
    </source>
</evidence>
<evidence type="ECO:0000256" key="1">
    <source>
        <dbReference type="ARBA" id="ARBA00022714"/>
    </source>
</evidence>
<evidence type="ECO:0000259" key="6">
    <source>
        <dbReference type="PROSITE" id="PS51296"/>
    </source>
</evidence>
<keyword evidence="3" id="KW-0560">Oxidoreductase</keyword>
<sequence>MYSFVIFLSFVITNVSSYSYLLTRMFASKSDLPATSLLNFPKLSYHELTEQDKYDLQWYVIGKPGDFIKNKPYKKRIWNKNYVIWRNDDGEYRALDDVCTHKAASLSGGKIINDTVMCPYHGYEFNCNGTLTKVPGICFQPSPIYDVGKYNIVEHDEWVYINTYQGNMSYTITAQNELNDTIVYPAEIDTGLYIADPGYSGNIIGSPEENCSMVHLEMDYNCYSRVLSENSLDVMHIAYVHTFGNARRPDPSKEFPPKMIGKNHYKTTYMYEAGEDSMARKAFGVKDLIVENEFILPHTTIARVKFGDYVSTVKTFALPIGDNKSKLFVKTYRNFWENKFGDVITRNTMYNTMLQDKVVVENIDRRFMDGKFNMRFDKLQNTYKSFYKRFVEGDGSKQEN</sequence>